<organism evidence="2 3">
    <name type="scientific">Marinibaculum pumilum</name>
    <dbReference type="NCBI Taxonomy" id="1766165"/>
    <lineage>
        <taxon>Bacteria</taxon>
        <taxon>Pseudomonadati</taxon>
        <taxon>Pseudomonadota</taxon>
        <taxon>Alphaproteobacteria</taxon>
        <taxon>Rhodospirillales</taxon>
        <taxon>Rhodospirillaceae</taxon>
        <taxon>Marinibaculum</taxon>
    </lineage>
</organism>
<sequence length="125" mass="13934">MDRSALTVSLYVPDVAAAMAFYTGILGFTHSGSWNEDGRPIWAEVARDGPKGTARIWFFCHAVEDRPGPAFSGLIYLFVEDVRAEAERLDGRAKVRWGPEDQPYGLRELGVEDPHGYLLCFAQDI</sequence>
<evidence type="ECO:0000313" key="3">
    <source>
        <dbReference type="Proteomes" id="UP001595528"/>
    </source>
</evidence>
<protein>
    <submittedName>
        <fullName evidence="2">VOC family protein</fullName>
    </submittedName>
</protein>
<dbReference type="SUPFAM" id="SSF54593">
    <property type="entry name" value="Glyoxalase/Bleomycin resistance protein/Dihydroxybiphenyl dioxygenase"/>
    <property type="match status" value="1"/>
</dbReference>
<dbReference type="InterPro" id="IPR029068">
    <property type="entry name" value="Glyas_Bleomycin-R_OHBP_Dase"/>
</dbReference>
<evidence type="ECO:0000259" key="1">
    <source>
        <dbReference type="PROSITE" id="PS51819"/>
    </source>
</evidence>
<dbReference type="Gene3D" id="3.10.180.10">
    <property type="entry name" value="2,3-Dihydroxybiphenyl 1,2-Dioxygenase, domain 1"/>
    <property type="match status" value="1"/>
</dbReference>
<name>A0ABV7L6U1_9PROT</name>
<dbReference type="Proteomes" id="UP001595528">
    <property type="component" value="Unassembled WGS sequence"/>
</dbReference>
<gene>
    <name evidence="2" type="ORF">ACFOGJ_22920</name>
</gene>
<evidence type="ECO:0000313" key="2">
    <source>
        <dbReference type="EMBL" id="MFC3230121.1"/>
    </source>
</evidence>
<dbReference type="EMBL" id="JBHRTR010000036">
    <property type="protein sequence ID" value="MFC3230121.1"/>
    <property type="molecule type" value="Genomic_DNA"/>
</dbReference>
<comment type="caution">
    <text evidence="2">The sequence shown here is derived from an EMBL/GenBank/DDBJ whole genome shotgun (WGS) entry which is preliminary data.</text>
</comment>
<proteinExistence type="predicted"/>
<reference evidence="3" key="1">
    <citation type="journal article" date="2019" name="Int. J. Syst. Evol. Microbiol.">
        <title>The Global Catalogue of Microorganisms (GCM) 10K type strain sequencing project: providing services to taxonomists for standard genome sequencing and annotation.</title>
        <authorList>
            <consortium name="The Broad Institute Genomics Platform"/>
            <consortium name="The Broad Institute Genome Sequencing Center for Infectious Disease"/>
            <person name="Wu L."/>
            <person name="Ma J."/>
        </authorList>
    </citation>
    <scope>NUCLEOTIDE SEQUENCE [LARGE SCALE GENOMIC DNA]</scope>
    <source>
        <strain evidence="3">KCTC 42964</strain>
    </source>
</reference>
<dbReference type="InterPro" id="IPR037523">
    <property type="entry name" value="VOC_core"/>
</dbReference>
<keyword evidence="3" id="KW-1185">Reference proteome</keyword>
<dbReference type="PROSITE" id="PS51819">
    <property type="entry name" value="VOC"/>
    <property type="match status" value="1"/>
</dbReference>
<feature type="domain" description="VOC" evidence="1">
    <location>
        <begin position="4"/>
        <end position="124"/>
    </location>
</feature>
<dbReference type="InterPro" id="IPR004360">
    <property type="entry name" value="Glyas_Fos-R_dOase_dom"/>
</dbReference>
<accession>A0ABV7L6U1</accession>
<dbReference type="RefSeq" id="WP_379904985.1">
    <property type="nucleotide sequence ID" value="NZ_JBHRTR010000036.1"/>
</dbReference>
<dbReference type="Pfam" id="PF00903">
    <property type="entry name" value="Glyoxalase"/>
    <property type="match status" value="1"/>
</dbReference>